<evidence type="ECO:0000313" key="9">
    <source>
        <dbReference type="EMBL" id="ELY85624.1"/>
    </source>
</evidence>
<name>L9ZH08_9EURY</name>
<dbReference type="OrthoDB" id="301140at2157"/>
<dbReference type="PANTHER" id="PTHR11705:SF143">
    <property type="entry name" value="SLL0236 PROTEIN"/>
    <property type="match status" value="1"/>
</dbReference>
<dbReference type="AlphaFoldDB" id="L9ZH08"/>
<evidence type="ECO:0000256" key="6">
    <source>
        <dbReference type="ARBA" id="ARBA00023049"/>
    </source>
</evidence>
<evidence type="ECO:0000256" key="5">
    <source>
        <dbReference type="ARBA" id="ARBA00022833"/>
    </source>
</evidence>
<keyword evidence="4" id="KW-0378">Hydrolase</keyword>
<dbReference type="InterPro" id="IPR000834">
    <property type="entry name" value="Peptidase_M14"/>
</dbReference>
<comment type="cofactor">
    <cofactor evidence="1">
        <name>Zn(2+)</name>
        <dbReference type="ChEBI" id="CHEBI:29105"/>
    </cofactor>
</comment>
<keyword evidence="10" id="KW-1185">Reference proteome</keyword>
<dbReference type="PANTHER" id="PTHR11705">
    <property type="entry name" value="PROTEASE FAMILY M14 CARBOXYPEPTIDASE A,B"/>
    <property type="match status" value="1"/>
</dbReference>
<dbReference type="Pfam" id="PF00246">
    <property type="entry name" value="Peptidase_M14"/>
    <property type="match status" value="1"/>
</dbReference>
<keyword evidence="9" id="KW-0121">Carboxypeptidase</keyword>
<feature type="domain" description="Peptidase M14" evidence="8">
    <location>
        <begin position="35"/>
        <end position="332"/>
    </location>
</feature>
<proteinExistence type="inferred from homology"/>
<dbReference type="SUPFAM" id="SSF53187">
    <property type="entry name" value="Zn-dependent exopeptidases"/>
    <property type="match status" value="1"/>
</dbReference>
<reference evidence="9 10" key="1">
    <citation type="journal article" date="2014" name="PLoS Genet.">
        <title>Phylogenetically driven sequencing of extremely halophilic archaea reveals strategies for static and dynamic osmo-response.</title>
        <authorList>
            <person name="Becker E.A."/>
            <person name="Seitzer P.M."/>
            <person name="Tritt A."/>
            <person name="Larsen D."/>
            <person name="Krusor M."/>
            <person name="Yao A.I."/>
            <person name="Wu D."/>
            <person name="Madern D."/>
            <person name="Eisen J.A."/>
            <person name="Darling A.E."/>
            <person name="Facciotti M.T."/>
        </authorList>
    </citation>
    <scope>NUCLEOTIDE SEQUENCE [LARGE SCALE GENOMIC DNA]</scope>
    <source>
        <strain evidence="9 10">DSM 12281</strain>
    </source>
</reference>
<dbReference type="EMBL" id="AOIL01000067">
    <property type="protein sequence ID" value="ELY85624.1"/>
    <property type="molecule type" value="Genomic_DNA"/>
</dbReference>
<keyword evidence="3" id="KW-0645">Protease</keyword>
<dbReference type="Proteomes" id="UP000011648">
    <property type="component" value="Unassembled WGS sequence"/>
</dbReference>
<dbReference type="GO" id="GO:0008270">
    <property type="term" value="F:zinc ion binding"/>
    <property type="evidence" value="ECO:0007669"/>
    <property type="project" value="InterPro"/>
</dbReference>
<feature type="region of interest" description="Disordered" evidence="7">
    <location>
        <begin position="306"/>
        <end position="332"/>
    </location>
</feature>
<evidence type="ECO:0000256" key="3">
    <source>
        <dbReference type="ARBA" id="ARBA00022670"/>
    </source>
</evidence>
<sequence length="332" mass="35732">MKRRNALSLIGGIAGAGAGTSVLGPGIGIASARDYPRENSRWHTHADVMDQLATYEHTSQGAVSLETIGDSIEGRELVVATVGDGDTDVFVTSEQHGDEPTGTVVLLKVLQRLAAGGNATGPVRDELTVHALPMHNPDGGMRNQRTNADGIDPNRQHDYEPGATDNPSPETQAMIDYVTTLEPTWVADLHTQTGDYVDEDGESISASTFWPIAAGAQPDAVELSKRMNWAMYDEVDDEFGFANMSQYPGGTGANIARNAYGIRGYGSALLEMTGQVDDRGQRMEGKMVRHMRAQVETLLAETADGSLFDRDPDLADTIPERGSSSPWPWDSE</sequence>
<evidence type="ECO:0000256" key="7">
    <source>
        <dbReference type="SAM" id="MobiDB-lite"/>
    </source>
</evidence>
<comment type="similarity">
    <text evidence="2">Belongs to the peptidase M14 family.</text>
</comment>
<dbReference type="GO" id="GO:0005615">
    <property type="term" value="C:extracellular space"/>
    <property type="evidence" value="ECO:0007669"/>
    <property type="project" value="TreeGrafter"/>
</dbReference>
<evidence type="ECO:0000256" key="1">
    <source>
        <dbReference type="ARBA" id="ARBA00001947"/>
    </source>
</evidence>
<protein>
    <submittedName>
        <fullName evidence="9">Peptidase M14 carboxypeptidase A</fullName>
    </submittedName>
</protein>
<feature type="region of interest" description="Disordered" evidence="7">
    <location>
        <begin position="135"/>
        <end position="169"/>
    </location>
</feature>
<comment type="caution">
    <text evidence="9">The sequence shown here is derived from an EMBL/GenBank/DDBJ whole genome shotgun (WGS) entry which is preliminary data.</text>
</comment>
<evidence type="ECO:0000256" key="2">
    <source>
        <dbReference type="ARBA" id="ARBA00005988"/>
    </source>
</evidence>
<dbReference type="SMART" id="SM00631">
    <property type="entry name" value="Zn_pept"/>
    <property type="match status" value="1"/>
</dbReference>
<dbReference type="Gene3D" id="3.40.630.10">
    <property type="entry name" value="Zn peptidases"/>
    <property type="match status" value="1"/>
</dbReference>
<dbReference type="PATRIC" id="fig|1230458.4.peg.4011"/>
<evidence type="ECO:0000259" key="8">
    <source>
        <dbReference type="PROSITE" id="PS52035"/>
    </source>
</evidence>
<organism evidence="9 10">
    <name type="scientific">Natrialba taiwanensis DSM 12281</name>
    <dbReference type="NCBI Taxonomy" id="1230458"/>
    <lineage>
        <taxon>Archaea</taxon>
        <taxon>Methanobacteriati</taxon>
        <taxon>Methanobacteriota</taxon>
        <taxon>Stenosarchaea group</taxon>
        <taxon>Halobacteria</taxon>
        <taxon>Halobacteriales</taxon>
        <taxon>Natrialbaceae</taxon>
        <taxon>Natrialba</taxon>
    </lineage>
</organism>
<accession>L9ZH08</accession>
<dbReference type="STRING" id="1230458.C484_19937"/>
<evidence type="ECO:0000313" key="10">
    <source>
        <dbReference type="Proteomes" id="UP000011648"/>
    </source>
</evidence>
<evidence type="ECO:0000256" key="4">
    <source>
        <dbReference type="ARBA" id="ARBA00022801"/>
    </source>
</evidence>
<keyword evidence="6" id="KW-0482">Metalloprotease</keyword>
<dbReference type="RefSeq" id="WP_006827572.1">
    <property type="nucleotide sequence ID" value="NZ_AOIL01000067.1"/>
</dbReference>
<dbReference type="GO" id="GO:0006508">
    <property type="term" value="P:proteolysis"/>
    <property type="evidence" value="ECO:0007669"/>
    <property type="project" value="UniProtKB-KW"/>
</dbReference>
<gene>
    <name evidence="9" type="ORF">C484_19937</name>
</gene>
<dbReference type="PROSITE" id="PS52035">
    <property type="entry name" value="PEPTIDASE_M14"/>
    <property type="match status" value="1"/>
</dbReference>
<keyword evidence="5" id="KW-0862">Zinc</keyword>
<dbReference type="GO" id="GO:0004181">
    <property type="term" value="F:metallocarboxypeptidase activity"/>
    <property type="evidence" value="ECO:0007669"/>
    <property type="project" value="InterPro"/>
</dbReference>